<feature type="signal peptide" evidence="1">
    <location>
        <begin position="1"/>
        <end position="24"/>
    </location>
</feature>
<keyword evidence="3" id="KW-1185">Reference proteome</keyword>
<dbReference type="Proteomes" id="UP001519654">
    <property type="component" value="Unassembled WGS sequence"/>
</dbReference>
<reference evidence="2 3" key="1">
    <citation type="submission" date="2021-06" db="EMBL/GenBank/DDBJ databases">
        <title>Actinoplanes lichenicola sp. nov., and Actinoplanes ovalisporus sp. nov., isolated from lichen in Thailand.</title>
        <authorList>
            <person name="Saeng-In P."/>
            <person name="Kanchanasin P."/>
            <person name="Yuki M."/>
            <person name="Kudo T."/>
            <person name="Ohkuma M."/>
            <person name="Phongsopitanun W."/>
            <person name="Tanasupawat S."/>
        </authorList>
    </citation>
    <scope>NUCLEOTIDE SEQUENCE [LARGE SCALE GENOMIC DNA]</scope>
    <source>
        <strain evidence="2 3">NBRC 110975</strain>
    </source>
</reference>
<comment type="caution">
    <text evidence="2">The sequence shown here is derived from an EMBL/GenBank/DDBJ whole genome shotgun (WGS) entry which is preliminary data.</text>
</comment>
<protein>
    <submittedName>
        <fullName evidence="2">Uncharacterized protein</fullName>
    </submittedName>
</protein>
<evidence type="ECO:0000313" key="2">
    <source>
        <dbReference type="EMBL" id="MBU2670269.1"/>
    </source>
</evidence>
<sequence>MVMRALLTLLAAVFLLRRPAPVLVSTAAVPPPPADRTPILRAQFTAGVRGSRAPPFATV</sequence>
<dbReference type="EMBL" id="JAHKKG010000019">
    <property type="protein sequence ID" value="MBU2670269.1"/>
    <property type="molecule type" value="Genomic_DNA"/>
</dbReference>
<organism evidence="2 3">
    <name type="scientific">Paractinoplanes bogorensis</name>
    <dbReference type="NCBI Taxonomy" id="1610840"/>
    <lineage>
        <taxon>Bacteria</taxon>
        <taxon>Bacillati</taxon>
        <taxon>Actinomycetota</taxon>
        <taxon>Actinomycetes</taxon>
        <taxon>Micromonosporales</taxon>
        <taxon>Micromonosporaceae</taxon>
        <taxon>Paractinoplanes</taxon>
    </lineage>
</organism>
<dbReference type="RefSeq" id="WP_215795501.1">
    <property type="nucleotide sequence ID" value="NZ_JAHKKG010000019.1"/>
</dbReference>
<gene>
    <name evidence="2" type="ORF">KOI35_42885</name>
</gene>
<name>A0ABS5Z3J3_9ACTN</name>
<feature type="chain" id="PRO_5047173090" evidence="1">
    <location>
        <begin position="25"/>
        <end position="59"/>
    </location>
</feature>
<accession>A0ABS5Z3J3</accession>
<proteinExistence type="predicted"/>
<keyword evidence="1" id="KW-0732">Signal</keyword>
<evidence type="ECO:0000256" key="1">
    <source>
        <dbReference type="SAM" id="SignalP"/>
    </source>
</evidence>
<evidence type="ECO:0000313" key="3">
    <source>
        <dbReference type="Proteomes" id="UP001519654"/>
    </source>
</evidence>